<comment type="similarity">
    <text evidence="3">Belongs to the phosphohexose mutase family.</text>
</comment>
<feature type="domain" description="Alpha-D-phosphohexomutase alpha/beta/alpha" evidence="11">
    <location>
        <begin position="55"/>
        <end position="195"/>
    </location>
</feature>
<dbReference type="Pfam" id="PF02880">
    <property type="entry name" value="PGM_PMM_III"/>
    <property type="match status" value="1"/>
</dbReference>
<dbReference type="PRINTS" id="PR00509">
    <property type="entry name" value="PGMPMM"/>
</dbReference>
<dbReference type="GO" id="GO:0005737">
    <property type="term" value="C:cytoplasm"/>
    <property type="evidence" value="ECO:0007669"/>
    <property type="project" value="UniProtKB-SubCell"/>
</dbReference>
<accession>A0A814XH95</accession>
<dbReference type="InterPro" id="IPR016066">
    <property type="entry name" value="A-D-PHexomutase_CS"/>
</dbReference>
<comment type="subcellular location">
    <subcellularLocation>
        <location evidence="2">Cytoplasm</location>
    </subcellularLocation>
</comment>
<dbReference type="InterPro" id="IPR005841">
    <property type="entry name" value="Alpha-D-phosphohexomutase_SF"/>
</dbReference>
<dbReference type="CDD" id="cd05799">
    <property type="entry name" value="PGM2"/>
    <property type="match status" value="1"/>
</dbReference>
<evidence type="ECO:0000313" key="14">
    <source>
        <dbReference type="EMBL" id="CAF1215708.1"/>
    </source>
</evidence>
<dbReference type="InterPro" id="IPR016055">
    <property type="entry name" value="A-D-PHexomutase_a/b/a-I/II/III"/>
</dbReference>
<evidence type="ECO:0000256" key="5">
    <source>
        <dbReference type="ARBA" id="ARBA00022526"/>
    </source>
</evidence>
<proteinExistence type="inferred from homology"/>
<dbReference type="SUPFAM" id="SSF53738">
    <property type="entry name" value="Phosphoglucomutase, first 3 domains"/>
    <property type="match status" value="3"/>
</dbReference>
<dbReference type="GO" id="GO:0008973">
    <property type="term" value="F:phosphopentomutase activity"/>
    <property type="evidence" value="ECO:0007669"/>
    <property type="project" value="TreeGrafter"/>
</dbReference>
<evidence type="ECO:0008006" key="16">
    <source>
        <dbReference type="Google" id="ProtNLM"/>
    </source>
</evidence>
<dbReference type="InterPro" id="IPR036900">
    <property type="entry name" value="A-D-PHexomutase_C_sf"/>
</dbReference>
<organism evidence="14 15">
    <name type="scientific">Adineta ricciae</name>
    <name type="common">Rotifer</name>
    <dbReference type="NCBI Taxonomy" id="249248"/>
    <lineage>
        <taxon>Eukaryota</taxon>
        <taxon>Metazoa</taxon>
        <taxon>Spiralia</taxon>
        <taxon>Gnathifera</taxon>
        <taxon>Rotifera</taxon>
        <taxon>Eurotatoria</taxon>
        <taxon>Bdelloidea</taxon>
        <taxon>Adinetida</taxon>
        <taxon>Adinetidae</taxon>
        <taxon>Adineta</taxon>
    </lineage>
</organism>
<dbReference type="EMBL" id="CAJNOJ010000157">
    <property type="protein sequence ID" value="CAF1215708.1"/>
    <property type="molecule type" value="Genomic_DNA"/>
</dbReference>
<comment type="caution">
    <text evidence="14">The sequence shown here is derived from an EMBL/GenBank/DDBJ whole genome shotgun (WGS) entry which is preliminary data.</text>
</comment>
<dbReference type="InterPro" id="IPR005846">
    <property type="entry name" value="A-D-PHexomutase_a/b/a-III"/>
</dbReference>
<dbReference type="PANTHER" id="PTHR45745">
    <property type="entry name" value="PHOSPHOMANNOMUTASE 45A"/>
    <property type="match status" value="1"/>
</dbReference>
<dbReference type="GO" id="GO:0006166">
    <property type="term" value="P:purine ribonucleoside salvage"/>
    <property type="evidence" value="ECO:0007669"/>
    <property type="project" value="TreeGrafter"/>
</dbReference>
<dbReference type="GO" id="GO:0000287">
    <property type="term" value="F:magnesium ion binding"/>
    <property type="evidence" value="ECO:0007669"/>
    <property type="project" value="InterPro"/>
</dbReference>
<feature type="domain" description="Alpha-D-phosphohexomutase alpha/beta/alpha" evidence="13">
    <location>
        <begin position="376"/>
        <end position="468"/>
    </location>
</feature>
<comment type="cofactor">
    <cofactor evidence="1">
        <name>Mg(2+)</name>
        <dbReference type="ChEBI" id="CHEBI:18420"/>
    </cofactor>
</comment>
<dbReference type="FunFam" id="3.40.120.10:FF:000035">
    <property type="entry name" value="Pgm3p"/>
    <property type="match status" value="1"/>
</dbReference>
<dbReference type="SUPFAM" id="SSF55957">
    <property type="entry name" value="Phosphoglucomutase, C-terminal domain"/>
    <property type="match status" value="1"/>
</dbReference>
<keyword evidence="4" id="KW-0963">Cytoplasm</keyword>
<evidence type="ECO:0000259" key="11">
    <source>
        <dbReference type="Pfam" id="PF02878"/>
    </source>
</evidence>
<evidence type="ECO:0000256" key="4">
    <source>
        <dbReference type="ARBA" id="ARBA00022490"/>
    </source>
</evidence>
<dbReference type="Pfam" id="PF02878">
    <property type="entry name" value="PGM_PMM_I"/>
    <property type="match status" value="1"/>
</dbReference>
<reference evidence="14" key="1">
    <citation type="submission" date="2021-02" db="EMBL/GenBank/DDBJ databases">
        <authorList>
            <person name="Nowell W R."/>
        </authorList>
    </citation>
    <scope>NUCLEOTIDE SEQUENCE</scope>
</reference>
<dbReference type="InterPro" id="IPR005844">
    <property type="entry name" value="A-D-PHexomutase_a/b/a-I"/>
</dbReference>
<dbReference type="OrthoDB" id="8300170at2759"/>
<protein>
    <recommendedName>
        <fullName evidence="16">Phosphoglucomutase-2</fullName>
    </recommendedName>
</protein>
<sequence length="701" mass="80097">MSSDKDKKSSPSDELLKSIDLWLKWDQCDKTRKEIEELKKNSKWDDLQVRLSHRIQFGTAGLRAKMGSGFALMNELTVIQATQGLLRHVQTTFENKKDSLAVVIGFDARHQSHQFARLAAALFAHEGIHVYLFDSTTVPTPFIPFTVKQLHCQAGIMVTASHNPKDDNGYKVYWENGAQIISPLDAQIAQSIEQNLEPWKDKAWNLDILQDKNSKLISDPIEKIRDLYMSNLSKLCYFPELNASTPLKFVYTPVHGVGQPYAERAFAAFHFQPFISVDEQKNPDPNFSTVKYPNPEEGKETLECAIRTANKNNADFIIATDPDADRFALAERDPTGSTESGWRILSGNQLGALLGWWRWFTWRNRNPHVNVKDVYMLYSTVSSHILKSIGEVEGFNTIDTLTGFKWLGNRSNELIHQKKHVLFAFEEAIGFMCDPENVLDKDGISALAIGAEMCAYLKSIGRTLCEQLNQISLLYGYHINNNSYVICNKTDVMMNMFDRLRHYDQKKDQNAQVNVLTFHFLREKEDNDFIILSKKTNQGEKSEAKILVQYSNKIKSHLGANENESKNGQDEEYVYPKSCGKYQITGIRDLTVGIEADFRGEGKDEKPTLPCSSATQMITFYFDNGCEITIRASGTEPKIKWYSEIRKKKEIKNPSEDNPMIDDEQFRKETKDELDALVEQVVEEFLQPKQNQLIERETTAK</sequence>
<keyword evidence="9" id="KW-0413">Isomerase</keyword>
<keyword evidence="10" id="KW-0119">Carbohydrate metabolism</keyword>
<gene>
    <name evidence="14" type="ORF">EDS130_LOCUS26131</name>
</gene>
<keyword evidence="6" id="KW-0597">Phosphoprotein</keyword>
<keyword evidence="5" id="KW-0313">Glucose metabolism</keyword>
<evidence type="ECO:0000256" key="9">
    <source>
        <dbReference type="ARBA" id="ARBA00023235"/>
    </source>
</evidence>
<evidence type="ECO:0000256" key="2">
    <source>
        <dbReference type="ARBA" id="ARBA00004496"/>
    </source>
</evidence>
<dbReference type="GO" id="GO:0005634">
    <property type="term" value="C:nucleus"/>
    <property type="evidence" value="ECO:0007669"/>
    <property type="project" value="TreeGrafter"/>
</dbReference>
<dbReference type="Pfam" id="PF02879">
    <property type="entry name" value="PGM_PMM_II"/>
    <property type="match status" value="1"/>
</dbReference>
<evidence type="ECO:0000256" key="7">
    <source>
        <dbReference type="ARBA" id="ARBA00022723"/>
    </source>
</evidence>
<evidence type="ECO:0000256" key="3">
    <source>
        <dbReference type="ARBA" id="ARBA00010231"/>
    </source>
</evidence>
<evidence type="ECO:0000259" key="13">
    <source>
        <dbReference type="Pfam" id="PF02880"/>
    </source>
</evidence>
<dbReference type="PROSITE" id="PS00710">
    <property type="entry name" value="PGM_PMM"/>
    <property type="match status" value="1"/>
</dbReference>
<name>A0A814XH95_ADIRI</name>
<evidence type="ECO:0000256" key="6">
    <source>
        <dbReference type="ARBA" id="ARBA00022553"/>
    </source>
</evidence>
<keyword evidence="8" id="KW-0460">Magnesium</keyword>
<dbReference type="InterPro" id="IPR005845">
    <property type="entry name" value="A-D-PHexomutase_a/b/a-II"/>
</dbReference>
<dbReference type="Gene3D" id="3.40.120.10">
    <property type="entry name" value="Alpha-D-Glucose-1,6-Bisphosphate, subunit A, domain 3"/>
    <property type="match status" value="3"/>
</dbReference>
<dbReference type="Proteomes" id="UP000663852">
    <property type="component" value="Unassembled WGS sequence"/>
</dbReference>
<feature type="domain" description="Alpha-D-phosphohexomutase alpha/beta/alpha" evidence="12">
    <location>
        <begin position="228"/>
        <end position="333"/>
    </location>
</feature>
<dbReference type="GO" id="GO:0006006">
    <property type="term" value="P:glucose metabolic process"/>
    <property type="evidence" value="ECO:0007669"/>
    <property type="project" value="UniProtKB-KW"/>
</dbReference>
<evidence type="ECO:0000256" key="1">
    <source>
        <dbReference type="ARBA" id="ARBA00001946"/>
    </source>
</evidence>
<dbReference type="PANTHER" id="PTHR45745:SF1">
    <property type="entry name" value="PHOSPHOGLUCOMUTASE 2B-RELATED"/>
    <property type="match status" value="1"/>
</dbReference>
<evidence type="ECO:0000256" key="8">
    <source>
        <dbReference type="ARBA" id="ARBA00022842"/>
    </source>
</evidence>
<evidence type="ECO:0000313" key="15">
    <source>
        <dbReference type="Proteomes" id="UP000663852"/>
    </source>
</evidence>
<evidence type="ECO:0000259" key="12">
    <source>
        <dbReference type="Pfam" id="PF02879"/>
    </source>
</evidence>
<dbReference type="AlphaFoldDB" id="A0A814XH95"/>
<keyword evidence="7" id="KW-0479">Metal-binding</keyword>
<evidence type="ECO:0000256" key="10">
    <source>
        <dbReference type="ARBA" id="ARBA00023277"/>
    </source>
</evidence>